<dbReference type="Proteomes" id="UP000000305">
    <property type="component" value="Unassembled WGS sequence"/>
</dbReference>
<evidence type="ECO:0000313" key="2">
    <source>
        <dbReference type="Proteomes" id="UP000000305"/>
    </source>
</evidence>
<dbReference type="EMBL" id="GL732593">
    <property type="protein sequence ID" value="EFX73078.1"/>
    <property type="molecule type" value="Genomic_DNA"/>
</dbReference>
<dbReference type="InParanoid" id="E9H569"/>
<gene>
    <name evidence="1" type="ORF">DAPPUDRAFT_110092</name>
</gene>
<reference evidence="1 2" key="1">
    <citation type="journal article" date="2011" name="Science">
        <title>The ecoresponsive genome of Daphnia pulex.</title>
        <authorList>
            <person name="Colbourne J.K."/>
            <person name="Pfrender M.E."/>
            <person name="Gilbert D."/>
            <person name="Thomas W.K."/>
            <person name="Tucker A."/>
            <person name="Oakley T.H."/>
            <person name="Tokishita S."/>
            <person name="Aerts A."/>
            <person name="Arnold G.J."/>
            <person name="Basu M.K."/>
            <person name="Bauer D.J."/>
            <person name="Caceres C.E."/>
            <person name="Carmel L."/>
            <person name="Casola C."/>
            <person name="Choi J.H."/>
            <person name="Detter J.C."/>
            <person name="Dong Q."/>
            <person name="Dusheyko S."/>
            <person name="Eads B.D."/>
            <person name="Frohlich T."/>
            <person name="Geiler-Samerotte K.A."/>
            <person name="Gerlach D."/>
            <person name="Hatcher P."/>
            <person name="Jogdeo S."/>
            <person name="Krijgsveld J."/>
            <person name="Kriventseva E.V."/>
            <person name="Kultz D."/>
            <person name="Laforsch C."/>
            <person name="Lindquist E."/>
            <person name="Lopez J."/>
            <person name="Manak J.R."/>
            <person name="Muller J."/>
            <person name="Pangilinan J."/>
            <person name="Patwardhan R.P."/>
            <person name="Pitluck S."/>
            <person name="Pritham E.J."/>
            <person name="Rechtsteiner A."/>
            <person name="Rho M."/>
            <person name="Rogozin I.B."/>
            <person name="Sakarya O."/>
            <person name="Salamov A."/>
            <person name="Schaack S."/>
            <person name="Shapiro H."/>
            <person name="Shiga Y."/>
            <person name="Skalitzky C."/>
            <person name="Smith Z."/>
            <person name="Souvorov A."/>
            <person name="Sung W."/>
            <person name="Tang Z."/>
            <person name="Tsuchiya D."/>
            <person name="Tu H."/>
            <person name="Vos H."/>
            <person name="Wang M."/>
            <person name="Wolf Y.I."/>
            <person name="Yamagata H."/>
            <person name="Yamada T."/>
            <person name="Ye Y."/>
            <person name="Shaw J.R."/>
            <person name="Andrews J."/>
            <person name="Crease T.J."/>
            <person name="Tang H."/>
            <person name="Lucas S.M."/>
            <person name="Robertson H.M."/>
            <person name="Bork P."/>
            <person name="Koonin E.V."/>
            <person name="Zdobnov E.M."/>
            <person name="Grigoriev I.V."/>
            <person name="Lynch M."/>
            <person name="Boore J.L."/>
        </authorList>
    </citation>
    <scope>NUCLEOTIDE SEQUENCE [LARGE SCALE GENOMIC DNA]</scope>
</reference>
<dbReference type="HOGENOM" id="CLU_1251793_0_0_1"/>
<proteinExistence type="predicted"/>
<evidence type="ECO:0000313" key="1">
    <source>
        <dbReference type="EMBL" id="EFX73078.1"/>
    </source>
</evidence>
<accession>E9H569</accession>
<dbReference type="AlphaFoldDB" id="E9H569"/>
<keyword evidence="2" id="KW-1185">Reference proteome</keyword>
<sequence>MPGGPPCGISDLIADIFHQQTQSNDSQPPFNLLSSPKTNRIFDLVPVVCDDDEAGLVSSESATDPVFVPEQIADVFVPEQVADSVHVPEQVADPVFVPEPVAEPVFVPEPVAEPVFVAEPVAEPIVRPILQPGVRPRRAGLPDQDLIIPGPRIRTPVVRWIEESTTPPYAGLAACGVVSFLGRGPDLENLLSISAQIVIDEGPRHGLTGEVDKRHKSFLSQ</sequence>
<organism evidence="1 2">
    <name type="scientific">Daphnia pulex</name>
    <name type="common">Water flea</name>
    <dbReference type="NCBI Taxonomy" id="6669"/>
    <lineage>
        <taxon>Eukaryota</taxon>
        <taxon>Metazoa</taxon>
        <taxon>Ecdysozoa</taxon>
        <taxon>Arthropoda</taxon>
        <taxon>Crustacea</taxon>
        <taxon>Branchiopoda</taxon>
        <taxon>Diplostraca</taxon>
        <taxon>Cladocera</taxon>
        <taxon>Anomopoda</taxon>
        <taxon>Daphniidae</taxon>
        <taxon>Daphnia</taxon>
    </lineage>
</organism>
<dbReference type="KEGG" id="dpx:DAPPUDRAFT_110092"/>
<name>E9H569_DAPPU</name>
<protein>
    <submittedName>
        <fullName evidence="1">Uncharacterized protein</fullName>
    </submittedName>
</protein>